<feature type="compositionally biased region" description="Acidic residues" evidence="1">
    <location>
        <begin position="18"/>
        <end position="48"/>
    </location>
</feature>
<accession>A0A9N8HCZ0</accession>
<reference evidence="2" key="1">
    <citation type="submission" date="2020-06" db="EMBL/GenBank/DDBJ databases">
        <authorList>
            <consortium name="Plant Systems Biology data submission"/>
        </authorList>
    </citation>
    <scope>NUCLEOTIDE SEQUENCE</scope>
    <source>
        <strain evidence="2">D6</strain>
    </source>
</reference>
<evidence type="ECO:0000313" key="2">
    <source>
        <dbReference type="EMBL" id="CAB9508212.1"/>
    </source>
</evidence>
<dbReference type="Proteomes" id="UP001153069">
    <property type="component" value="Unassembled WGS sequence"/>
</dbReference>
<evidence type="ECO:0000313" key="3">
    <source>
        <dbReference type="Proteomes" id="UP001153069"/>
    </source>
</evidence>
<organism evidence="2 3">
    <name type="scientific">Seminavis robusta</name>
    <dbReference type="NCBI Taxonomy" id="568900"/>
    <lineage>
        <taxon>Eukaryota</taxon>
        <taxon>Sar</taxon>
        <taxon>Stramenopiles</taxon>
        <taxon>Ochrophyta</taxon>
        <taxon>Bacillariophyta</taxon>
        <taxon>Bacillariophyceae</taxon>
        <taxon>Bacillariophycidae</taxon>
        <taxon>Naviculales</taxon>
        <taxon>Naviculaceae</taxon>
        <taxon>Seminavis</taxon>
    </lineage>
</organism>
<evidence type="ECO:0000256" key="1">
    <source>
        <dbReference type="SAM" id="MobiDB-lite"/>
    </source>
</evidence>
<name>A0A9N8HCZ0_9STRA</name>
<protein>
    <submittedName>
        <fullName evidence="2">Uncharacterized protein</fullName>
    </submittedName>
</protein>
<keyword evidence="3" id="KW-1185">Reference proteome</keyword>
<comment type="caution">
    <text evidence="2">The sequence shown here is derived from an EMBL/GenBank/DDBJ whole genome shotgun (WGS) entry which is preliminary data.</text>
</comment>
<feature type="compositionally biased region" description="Basic and acidic residues" evidence="1">
    <location>
        <begin position="1"/>
        <end position="11"/>
    </location>
</feature>
<dbReference type="AlphaFoldDB" id="A0A9N8HCZ0"/>
<dbReference type="EMBL" id="CAICTM010000336">
    <property type="protein sequence ID" value="CAB9508212.1"/>
    <property type="molecule type" value="Genomic_DNA"/>
</dbReference>
<proteinExistence type="predicted"/>
<feature type="region of interest" description="Disordered" evidence="1">
    <location>
        <begin position="1"/>
        <end position="72"/>
    </location>
</feature>
<feature type="region of interest" description="Disordered" evidence="1">
    <location>
        <begin position="601"/>
        <end position="630"/>
    </location>
</feature>
<sequence length="630" mass="73605">MEAEQNLDHKGGQGSGTDDVESIDEEEEYDDGFNYEDFEYDYDDDDDKDLMKQLGHADPGKKKKGVKGGKGEKKALDKFQEFFHTINKRKDDEGSDDDFIERTERMLKDDWALRDTKRETMNGLVTLLYVTEWGKQNNRCHFHVIYKFDREHRRPKNSVFKYLLKKYGHVKHQHLILRNTILGERYINKCDPGSRPVVLLGKPLTARGLTTWAEKQGLEERLLHLVREDGIRNEASLVKLEPRLLGKESMIRHVMKVTKQHKERYVDRMYVWQVFAFMYMLAKMGDERTYLHFYDLHGNSGKSWFGGLMKTYFRDELCLIDAAGNYKDMVDACRSELECCKYVIVDASRSENNAKSVAKLVGHIMNGRAPATKYQGDMIQCSAEYVILLSNTPPIPGVQSLDRIICVELSGPDREPFQLLSTKEWITKHNELIIRDKTSEDWFHLEDTRIEENKGHEPKGTISYRASVRFDGGRIGKRKFGGGQATVTEQPMIENYYASKRFKVVHANPLADRIDPETGWCSSMKPWVYHRLSFNEFVKWVREHPGEYKEISEKCRDPCKDCGWNQVKPDEHNNLSWHESLKAMRERAHIDVKKERRNFMKSVEARKLEEEAEQAMRRDEERGSNQTRDD</sequence>
<gene>
    <name evidence="2" type="ORF">SEMRO_337_G120730.1</name>
</gene>